<name>A0A8X7PTT5_BRACI</name>
<organism evidence="2 3">
    <name type="scientific">Brassica carinata</name>
    <name type="common">Ethiopian mustard</name>
    <name type="synonym">Abyssinian cabbage</name>
    <dbReference type="NCBI Taxonomy" id="52824"/>
    <lineage>
        <taxon>Eukaryota</taxon>
        <taxon>Viridiplantae</taxon>
        <taxon>Streptophyta</taxon>
        <taxon>Embryophyta</taxon>
        <taxon>Tracheophyta</taxon>
        <taxon>Spermatophyta</taxon>
        <taxon>Magnoliopsida</taxon>
        <taxon>eudicotyledons</taxon>
        <taxon>Gunneridae</taxon>
        <taxon>Pentapetalae</taxon>
        <taxon>rosids</taxon>
        <taxon>malvids</taxon>
        <taxon>Brassicales</taxon>
        <taxon>Brassicaceae</taxon>
        <taxon>Brassiceae</taxon>
        <taxon>Brassica</taxon>
    </lineage>
</organism>
<evidence type="ECO:0000256" key="1">
    <source>
        <dbReference type="SAM" id="Coils"/>
    </source>
</evidence>
<accession>A0A8X7PTT5</accession>
<gene>
    <name evidence="2" type="ORF">Bca52824_074798</name>
</gene>
<protein>
    <submittedName>
        <fullName evidence="2">Uncharacterized protein</fullName>
    </submittedName>
</protein>
<evidence type="ECO:0000313" key="3">
    <source>
        <dbReference type="Proteomes" id="UP000886595"/>
    </source>
</evidence>
<dbReference type="Proteomes" id="UP000886595">
    <property type="component" value="Unassembled WGS sequence"/>
</dbReference>
<keyword evidence="1" id="KW-0175">Coiled coil</keyword>
<dbReference type="AlphaFoldDB" id="A0A8X7PTT5"/>
<sequence length="74" mass="8677">MLKRKRSFEEIEGKLMSDRAAKKEIAREKARLERANAALEKEKAELQEERDAAVEKMIKERKRLNDSQSQEVTC</sequence>
<proteinExistence type="predicted"/>
<comment type="caution">
    <text evidence="2">The sequence shown here is derived from an EMBL/GenBank/DDBJ whole genome shotgun (WGS) entry which is preliminary data.</text>
</comment>
<dbReference type="EMBL" id="JAAMPC010000015">
    <property type="protein sequence ID" value="KAG2255504.1"/>
    <property type="molecule type" value="Genomic_DNA"/>
</dbReference>
<feature type="coiled-coil region" evidence="1">
    <location>
        <begin position="18"/>
        <end position="63"/>
    </location>
</feature>
<keyword evidence="3" id="KW-1185">Reference proteome</keyword>
<reference evidence="2 3" key="1">
    <citation type="submission" date="2020-02" db="EMBL/GenBank/DDBJ databases">
        <authorList>
            <person name="Ma Q."/>
            <person name="Huang Y."/>
            <person name="Song X."/>
            <person name="Pei D."/>
        </authorList>
    </citation>
    <scope>NUCLEOTIDE SEQUENCE [LARGE SCALE GENOMIC DNA]</scope>
    <source>
        <strain evidence="2">Sxm20200214</strain>
        <tissue evidence="2">Leaf</tissue>
    </source>
</reference>
<evidence type="ECO:0000313" key="2">
    <source>
        <dbReference type="EMBL" id="KAG2255504.1"/>
    </source>
</evidence>